<dbReference type="Gene3D" id="1.10.287.70">
    <property type="match status" value="2"/>
</dbReference>
<dbReference type="PROSITE" id="PS00086">
    <property type="entry name" value="CYTOCHROME_P450"/>
    <property type="match status" value="1"/>
</dbReference>
<evidence type="ECO:0000256" key="6">
    <source>
        <dbReference type="SAM" id="MobiDB-lite"/>
    </source>
</evidence>
<dbReference type="SUPFAM" id="SSF48264">
    <property type="entry name" value="Cytochrome P450"/>
    <property type="match status" value="1"/>
</dbReference>
<evidence type="ECO:0000256" key="5">
    <source>
        <dbReference type="PIRSR" id="PIRSR602403-1"/>
    </source>
</evidence>
<feature type="transmembrane region" description="Helical" evidence="7">
    <location>
        <begin position="316"/>
        <end position="337"/>
    </location>
</feature>
<feature type="transmembrane region" description="Helical" evidence="7">
    <location>
        <begin position="246"/>
        <end position="267"/>
    </location>
</feature>
<dbReference type="Pfam" id="PF07885">
    <property type="entry name" value="Ion_trans_2"/>
    <property type="match status" value="2"/>
</dbReference>
<organism evidence="9 10">
    <name type="scientific">Pichia californica</name>
    <dbReference type="NCBI Taxonomy" id="460514"/>
    <lineage>
        <taxon>Eukaryota</taxon>
        <taxon>Fungi</taxon>
        <taxon>Dikarya</taxon>
        <taxon>Ascomycota</taxon>
        <taxon>Saccharomycotina</taxon>
        <taxon>Pichiomycetes</taxon>
        <taxon>Pichiales</taxon>
        <taxon>Pichiaceae</taxon>
        <taxon>Pichia</taxon>
    </lineage>
</organism>
<sequence length="1435" mass="166290">MAKSEKPRRKFRDNWNIETYRFRQKLLLLKHLRDTKHSISNSMARALMDEEIRNKDLIMNDLEPTVIPKNVYPIIDSQGNQINASFTGSESTNSSNDIDNTDNTIPEAFNPDKFCLSSDNAKNNNNRNNTIPYPNECTKGKDNELFNVTGQRRIEYVLPTITDLEETGLKEYYNSFLNSATWQISNLNVKPGDSHFIFWFITSSYIPLICSCSGPFSNVFSLLAIICPWKINKLDPSFEHDPFWCYLVNSISIVFALISNMFLLLNYRKKIRYTYCQVISISGWGIACIILTVLIIVYHVWFYANNYDERYIIGEGFWFAVVTVVLHFFNFLMLLLNECGFLLNKYKPVFNIDKVQETLIVQTIAMGVWLIVGAAIFTRFLNIGLGDSFFYCIVSIVTIGDQSVVSDKNVGAQTLTSVWIVFGLVMFGLIVTSVRQMMLDFSSSTLYWHRMESMRRSLLKAHQDEKKIKETNHDTFNLIKNIQKWSYTIQGIFELTISLIIFMITLMCGALAIALLESWSYKSTVYFCFFNLMTLGQGDQAPMTPGGKTLFCAWALAAIPVMTILVSTSSDFVFSKLTMYEKLTFVEAFIEFCITKKYLKRIGYFFKEKQYTTVDVNNFSKMRTKSMIKVDINDENSNDFIKRLSNDESELELELESESKSDYEYNNNGDNDFNNLNHINSSNSNNCDINTPKSRRHNSISKRHDKKNDMISDIPIVCHPVDMLYNVILDSNGVENFEFVNSQSFVRSNTATIQLANYFREGKSVNPNFDMLHKSRHELAQQFKSLDDNFDINEFTKVYEIDAFKENTDCENNGNTGVGRGVINDRHIIMTNFKKKEDFILDKLSRIQIILLELRNSIRKICNDINHNYTYEEWEILFKITQNDEALNYNLYWIEDRSPLAFPMNLMIKEIFTEISSYDNKSLFNATIVISFTTLIFWIFIYPLYFHPLSKIPGPKICALTKYYILFKTWNQERNRFVQSLHEKYGSIVRIGPNEIDINDVTYLKDIYVGNFDKSSFYTQFVNYGASNTFSTQSKKEHSLSRKVSHKFYSKTNICSENIMSKIENVISDTLIVFDKYNGKSINVFVLFCDMAMDAVTSFSFGKDNYISLLSDPFGNGSEIVSDFGLQSSLSFWVTHMPSLYDWVATKPIIEASKRCYDWIENQFDYSINKLSDTEKKNEETLLTVYFKTNNLNNEIIQKNKNFNILKTKSEFFDHIAAGHVTTGTTLSYLFYELAKYPEIQKKLHNELLKKLTNGEPIKISNYEPFKYNLIDNEELLPYMHAILLETFRIHAAIPGEEPRIVPSKGMIFRGNNIVSSFKIPSGTTIVMQPWSLHRNSKLFPNPDKFDPMRWINATENQLKEMKGNLMHFGSGARMCIGMNLATAEIKLIFSSLMVRYQVELVDDFNYDYDGEMLDIYTTLPRSEKMMLRFKPLEI</sequence>
<feature type="transmembrane region" description="Helical" evidence="7">
    <location>
        <begin position="492"/>
        <end position="516"/>
    </location>
</feature>
<dbReference type="InterPro" id="IPR036396">
    <property type="entry name" value="Cyt_P450_sf"/>
</dbReference>
<dbReference type="InterPro" id="IPR013099">
    <property type="entry name" value="K_chnl_dom"/>
</dbReference>
<feature type="domain" description="Potassium channel" evidence="8">
    <location>
        <begin position="367"/>
        <end position="438"/>
    </location>
</feature>
<comment type="similarity">
    <text evidence="2">Belongs to the cytochrome P450 family.</text>
</comment>
<feature type="compositionally biased region" description="Basic residues" evidence="6">
    <location>
        <begin position="693"/>
        <end position="703"/>
    </location>
</feature>
<feature type="binding site" description="axial binding residue" evidence="5">
    <location>
        <position position="1376"/>
    </location>
    <ligand>
        <name>heme</name>
        <dbReference type="ChEBI" id="CHEBI:30413"/>
    </ligand>
    <ligandPart>
        <name>Fe</name>
        <dbReference type="ChEBI" id="CHEBI:18248"/>
    </ligandPart>
</feature>
<evidence type="ECO:0000256" key="1">
    <source>
        <dbReference type="ARBA" id="ARBA00001971"/>
    </source>
</evidence>
<feature type="transmembrane region" description="Helical" evidence="7">
    <location>
        <begin position="416"/>
        <end position="434"/>
    </location>
</feature>
<evidence type="ECO:0000313" key="9">
    <source>
        <dbReference type="EMBL" id="KAG0689225.1"/>
    </source>
</evidence>
<feature type="transmembrane region" description="Helical" evidence="7">
    <location>
        <begin position="923"/>
        <end position="945"/>
    </location>
</feature>
<dbReference type="GO" id="GO:0016705">
    <property type="term" value="F:oxidoreductase activity, acting on paired donors, with incorporation or reduction of molecular oxygen"/>
    <property type="evidence" value="ECO:0007669"/>
    <property type="project" value="InterPro"/>
</dbReference>
<feature type="transmembrane region" description="Helical" evidence="7">
    <location>
        <begin position="553"/>
        <end position="574"/>
    </location>
</feature>
<keyword evidence="7" id="KW-0472">Membrane</keyword>
<feature type="transmembrane region" description="Helical" evidence="7">
    <location>
        <begin position="196"/>
        <end position="226"/>
    </location>
</feature>
<dbReference type="EMBL" id="PUHW01000093">
    <property type="protein sequence ID" value="KAG0689225.1"/>
    <property type="molecule type" value="Genomic_DNA"/>
</dbReference>
<feature type="region of interest" description="Disordered" evidence="6">
    <location>
        <begin position="684"/>
        <end position="703"/>
    </location>
</feature>
<evidence type="ECO:0000256" key="7">
    <source>
        <dbReference type="SAM" id="Phobius"/>
    </source>
</evidence>
<evidence type="ECO:0000256" key="2">
    <source>
        <dbReference type="ARBA" id="ARBA00010617"/>
    </source>
</evidence>
<dbReference type="PANTHER" id="PTHR24305:SF166">
    <property type="entry name" value="CYTOCHROME P450 12A4, MITOCHONDRIAL-RELATED"/>
    <property type="match status" value="1"/>
</dbReference>
<evidence type="ECO:0000313" key="10">
    <source>
        <dbReference type="Proteomes" id="UP000697127"/>
    </source>
</evidence>
<dbReference type="PANTHER" id="PTHR24305">
    <property type="entry name" value="CYTOCHROME P450"/>
    <property type="match status" value="1"/>
</dbReference>
<feature type="transmembrane region" description="Helical" evidence="7">
    <location>
        <begin position="358"/>
        <end position="381"/>
    </location>
</feature>
<dbReference type="Gene3D" id="1.10.630.10">
    <property type="entry name" value="Cytochrome P450"/>
    <property type="match status" value="1"/>
</dbReference>
<evidence type="ECO:0000259" key="8">
    <source>
        <dbReference type="Pfam" id="PF07885"/>
    </source>
</evidence>
<dbReference type="GO" id="GO:0004497">
    <property type="term" value="F:monooxygenase activity"/>
    <property type="evidence" value="ECO:0007669"/>
    <property type="project" value="InterPro"/>
</dbReference>
<feature type="transmembrane region" description="Helical" evidence="7">
    <location>
        <begin position="279"/>
        <end position="304"/>
    </location>
</feature>
<comment type="caution">
    <text evidence="9">The sequence shown here is derived from an EMBL/GenBank/DDBJ whole genome shotgun (WGS) entry which is preliminary data.</text>
</comment>
<dbReference type="PRINTS" id="PR00465">
    <property type="entry name" value="EP450IV"/>
</dbReference>
<keyword evidence="3 5" id="KW-0479">Metal-binding</keyword>
<gene>
    <name evidence="9" type="ORF">C6P40_005391</name>
</gene>
<keyword evidence="10" id="KW-1185">Reference proteome</keyword>
<dbReference type="GO" id="GO:0020037">
    <property type="term" value="F:heme binding"/>
    <property type="evidence" value="ECO:0007669"/>
    <property type="project" value="InterPro"/>
</dbReference>
<proteinExistence type="inferred from homology"/>
<keyword evidence="4 5" id="KW-0408">Iron</keyword>
<name>A0A9P7BGH8_9ASCO</name>
<dbReference type="PRINTS" id="PR00385">
    <property type="entry name" value="P450"/>
</dbReference>
<accession>A0A9P7BGH8</accession>
<dbReference type="InterPro" id="IPR001128">
    <property type="entry name" value="Cyt_P450"/>
</dbReference>
<protein>
    <recommendedName>
        <fullName evidence="8">Potassium channel domain-containing protein</fullName>
    </recommendedName>
</protein>
<dbReference type="SUPFAM" id="SSF81324">
    <property type="entry name" value="Voltage-gated potassium channels"/>
    <property type="match status" value="2"/>
</dbReference>
<dbReference type="InterPro" id="IPR050121">
    <property type="entry name" value="Cytochrome_P450_monoxygenase"/>
</dbReference>
<dbReference type="InterPro" id="IPR002403">
    <property type="entry name" value="Cyt_P450_E_grp-IV"/>
</dbReference>
<keyword evidence="5" id="KW-0349">Heme</keyword>
<comment type="cofactor">
    <cofactor evidence="1 5">
        <name>heme</name>
        <dbReference type="ChEBI" id="CHEBI:30413"/>
    </cofactor>
</comment>
<evidence type="ECO:0000256" key="4">
    <source>
        <dbReference type="ARBA" id="ARBA00023004"/>
    </source>
</evidence>
<keyword evidence="7" id="KW-0812">Transmembrane</keyword>
<dbReference type="GO" id="GO:0005506">
    <property type="term" value="F:iron ion binding"/>
    <property type="evidence" value="ECO:0007669"/>
    <property type="project" value="InterPro"/>
</dbReference>
<dbReference type="Proteomes" id="UP000697127">
    <property type="component" value="Unassembled WGS sequence"/>
</dbReference>
<dbReference type="Pfam" id="PF00067">
    <property type="entry name" value="p450"/>
    <property type="match status" value="1"/>
</dbReference>
<feature type="domain" description="Potassium channel" evidence="8">
    <location>
        <begin position="503"/>
        <end position="573"/>
    </location>
</feature>
<evidence type="ECO:0000256" key="3">
    <source>
        <dbReference type="ARBA" id="ARBA00022723"/>
    </source>
</evidence>
<keyword evidence="7" id="KW-1133">Transmembrane helix</keyword>
<dbReference type="InterPro" id="IPR017972">
    <property type="entry name" value="Cyt_P450_CS"/>
</dbReference>
<reference evidence="9" key="1">
    <citation type="submission" date="2020-11" db="EMBL/GenBank/DDBJ databases">
        <title>Kefir isolates.</title>
        <authorList>
            <person name="Marcisauskas S."/>
            <person name="Kim Y."/>
            <person name="Blasche S."/>
        </authorList>
    </citation>
    <scope>NUCLEOTIDE SEQUENCE</scope>
    <source>
        <strain evidence="9">Olga-1</strain>
    </source>
</reference>